<evidence type="ECO:0000256" key="1">
    <source>
        <dbReference type="ARBA" id="ARBA00001927"/>
    </source>
</evidence>
<gene>
    <name evidence="10" type="ORF">ACFO0C_32300</name>
</gene>
<evidence type="ECO:0000256" key="8">
    <source>
        <dbReference type="RuleBase" id="RU368020"/>
    </source>
</evidence>
<keyword evidence="3 8" id="KW-0479">Metal-binding</keyword>
<evidence type="ECO:0000259" key="9">
    <source>
        <dbReference type="PROSITE" id="PS51379"/>
    </source>
</evidence>
<sequence length="65" mass="6848">MRIRIDRDRCVGAGACAHAYPEVFDQDDVEGLVMLVGDATDEAATRRAVVQCPVAAISVGTAANE</sequence>
<evidence type="ECO:0000256" key="7">
    <source>
        <dbReference type="ARBA" id="ARBA00023291"/>
    </source>
</evidence>
<dbReference type="InterPro" id="IPR017896">
    <property type="entry name" value="4Fe4S_Fe-S-bd"/>
</dbReference>
<keyword evidence="2 8" id="KW-0813">Transport</keyword>
<dbReference type="Gene3D" id="3.30.70.20">
    <property type="match status" value="1"/>
</dbReference>
<evidence type="ECO:0000313" key="11">
    <source>
        <dbReference type="Proteomes" id="UP001595867"/>
    </source>
</evidence>
<evidence type="ECO:0000256" key="6">
    <source>
        <dbReference type="ARBA" id="ARBA00023014"/>
    </source>
</evidence>
<dbReference type="EMBL" id="JBHSBL010000021">
    <property type="protein sequence ID" value="MFC4069629.1"/>
    <property type="molecule type" value="Genomic_DNA"/>
</dbReference>
<dbReference type="PROSITE" id="PS51379">
    <property type="entry name" value="4FE4S_FER_2"/>
    <property type="match status" value="1"/>
</dbReference>
<evidence type="ECO:0000313" key="10">
    <source>
        <dbReference type="EMBL" id="MFC4069629.1"/>
    </source>
</evidence>
<comment type="caution">
    <text evidence="10">The sequence shown here is derived from an EMBL/GenBank/DDBJ whole genome shotgun (WGS) entry which is preliminary data.</text>
</comment>
<keyword evidence="4 8" id="KW-0249">Electron transport</keyword>
<dbReference type="SUPFAM" id="SSF54862">
    <property type="entry name" value="4Fe-4S ferredoxins"/>
    <property type="match status" value="1"/>
</dbReference>
<evidence type="ECO:0000256" key="4">
    <source>
        <dbReference type="ARBA" id="ARBA00022982"/>
    </source>
</evidence>
<keyword evidence="7" id="KW-0003">3Fe-4S</keyword>
<name>A0ABV8IZB6_9ACTN</name>
<dbReference type="PANTHER" id="PTHR36923:SF3">
    <property type="entry name" value="FERREDOXIN"/>
    <property type="match status" value="1"/>
</dbReference>
<feature type="domain" description="4Fe-4S ferredoxin-type" evidence="9">
    <location>
        <begin position="1"/>
        <end position="29"/>
    </location>
</feature>
<organism evidence="10 11">
    <name type="scientific">Actinoplanes subglobosus</name>
    <dbReference type="NCBI Taxonomy" id="1547892"/>
    <lineage>
        <taxon>Bacteria</taxon>
        <taxon>Bacillati</taxon>
        <taxon>Actinomycetota</taxon>
        <taxon>Actinomycetes</taxon>
        <taxon>Micromonosporales</taxon>
        <taxon>Micromonosporaceae</taxon>
        <taxon>Actinoplanes</taxon>
    </lineage>
</organism>
<dbReference type="Proteomes" id="UP001595867">
    <property type="component" value="Unassembled WGS sequence"/>
</dbReference>
<reference evidence="11" key="1">
    <citation type="journal article" date="2019" name="Int. J. Syst. Evol. Microbiol.">
        <title>The Global Catalogue of Microorganisms (GCM) 10K type strain sequencing project: providing services to taxonomists for standard genome sequencing and annotation.</title>
        <authorList>
            <consortium name="The Broad Institute Genomics Platform"/>
            <consortium name="The Broad Institute Genome Sequencing Center for Infectious Disease"/>
            <person name="Wu L."/>
            <person name="Ma J."/>
        </authorList>
    </citation>
    <scope>NUCLEOTIDE SEQUENCE [LARGE SCALE GENOMIC DNA]</scope>
    <source>
        <strain evidence="11">TBRC 5832</strain>
    </source>
</reference>
<dbReference type="InterPro" id="IPR051269">
    <property type="entry name" value="Fe-S_cluster_ET"/>
</dbReference>
<proteinExistence type="predicted"/>
<comment type="cofactor">
    <cofactor evidence="1">
        <name>[3Fe-4S] cluster</name>
        <dbReference type="ChEBI" id="CHEBI:21137"/>
    </cofactor>
</comment>
<dbReference type="PRINTS" id="PR00352">
    <property type="entry name" value="3FE4SFRDOXIN"/>
</dbReference>
<dbReference type="InterPro" id="IPR001080">
    <property type="entry name" value="3Fe4S_ferredoxin"/>
</dbReference>
<keyword evidence="11" id="KW-1185">Reference proteome</keyword>
<comment type="function">
    <text evidence="8">Ferredoxins are iron-sulfur proteins that transfer electrons in a wide variety of metabolic reactions.</text>
</comment>
<evidence type="ECO:0000256" key="2">
    <source>
        <dbReference type="ARBA" id="ARBA00022448"/>
    </source>
</evidence>
<dbReference type="Pfam" id="PF13370">
    <property type="entry name" value="Fer4_13"/>
    <property type="match status" value="1"/>
</dbReference>
<keyword evidence="5 8" id="KW-0408">Iron</keyword>
<keyword evidence="6 8" id="KW-0411">Iron-sulfur</keyword>
<evidence type="ECO:0000256" key="5">
    <source>
        <dbReference type="ARBA" id="ARBA00023004"/>
    </source>
</evidence>
<protein>
    <recommendedName>
        <fullName evidence="8">Ferredoxin</fullName>
    </recommendedName>
</protein>
<dbReference type="RefSeq" id="WP_378070526.1">
    <property type="nucleotide sequence ID" value="NZ_JBHSBL010000021.1"/>
</dbReference>
<evidence type="ECO:0000256" key="3">
    <source>
        <dbReference type="ARBA" id="ARBA00022723"/>
    </source>
</evidence>
<accession>A0ABV8IZB6</accession>
<dbReference type="PANTHER" id="PTHR36923">
    <property type="entry name" value="FERREDOXIN"/>
    <property type="match status" value="1"/>
</dbReference>